<feature type="transmembrane region" description="Helical" evidence="5">
    <location>
        <begin position="180"/>
        <end position="200"/>
    </location>
</feature>
<keyword evidence="2 5" id="KW-0812">Transmembrane</keyword>
<evidence type="ECO:0000256" key="2">
    <source>
        <dbReference type="ARBA" id="ARBA00022692"/>
    </source>
</evidence>
<evidence type="ECO:0000259" key="6">
    <source>
        <dbReference type="Pfam" id="PF01794"/>
    </source>
</evidence>
<keyword evidence="4 5" id="KW-0472">Membrane</keyword>
<sequence>MTSMDRRRVPAVLGWAGVAAVMIAPVVIAALSPYLESRSVPYIVGGFAGIVGLSLLFLQPLLPAGYLAGSKGPAGRRWHQWLGVAIVLAVALHVGGLYLASPADTIDALLLVSPTPFSVYGVVAMWGVVATAILVLFRRWLGLRIAAWRLIHNGLAAIVVVATVIHALQIEGAMEPGSKWMLCIAVLATTCVAFLDLRVVRPILKRRGRAPSRNAGALSRPASR</sequence>
<evidence type="ECO:0000256" key="4">
    <source>
        <dbReference type="ARBA" id="ARBA00023136"/>
    </source>
</evidence>
<feature type="transmembrane region" description="Helical" evidence="5">
    <location>
        <begin position="12"/>
        <end position="35"/>
    </location>
</feature>
<feature type="transmembrane region" description="Helical" evidence="5">
    <location>
        <begin position="81"/>
        <end position="99"/>
    </location>
</feature>
<dbReference type="EMBL" id="CADCUC010000278">
    <property type="protein sequence ID" value="CAA9329990.1"/>
    <property type="molecule type" value="Genomic_DNA"/>
</dbReference>
<dbReference type="AlphaFoldDB" id="A0A6J4LF50"/>
<dbReference type="Pfam" id="PF01794">
    <property type="entry name" value="Ferric_reduct"/>
    <property type="match status" value="1"/>
</dbReference>
<feature type="transmembrane region" description="Helical" evidence="5">
    <location>
        <begin position="47"/>
        <end position="69"/>
    </location>
</feature>
<accession>A0A6J4LF50</accession>
<evidence type="ECO:0000256" key="5">
    <source>
        <dbReference type="SAM" id="Phobius"/>
    </source>
</evidence>
<gene>
    <name evidence="7" type="ORF">AVDCRST_MAG90-1438</name>
</gene>
<dbReference type="GO" id="GO:0016020">
    <property type="term" value="C:membrane"/>
    <property type="evidence" value="ECO:0007669"/>
    <property type="project" value="UniProtKB-SubCell"/>
</dbReference>
<evidence type="ECO:0000256" key="3">
    <source>
        <dbReference type="ARBA" id="ARBA00022989"/>
    </source>
</evidence>
<comment type="subcellular location">
    <subcellularLocation>
        <location evidence="1">Membrane</location>
        <topology evidence="1">Multi-pass membrane protein</topology>
    </subcellularLocation>
</comment>
<proteinExistence type="predicted"/>
<reference evidence="7" key="1">
    <citation type="submission" date="2020-02" db="EMBL/GenBank/DDBJ databases">
        <authorList>
            <person name="Meier V. D."/>
        </authorList>
    </citation>
    <scope>NUCLEOTIDE SEQUENCE</scope>
    <source>
        <strain evidence="7">AVDCRST_MAG90</strain>
    </source>
</reference>
<feature type="domain" description="Ferric oxidoreductase" evidence="6">
    <location>
        <begin position="49"/>
        <end position="162"/>
    </location>
</feature>
<feature type="transmembrane region" description="Helical" evidence="5">
    <location>
        <begin position="119"/>
        <end position="138"/>
    </location>
</feature>
<evidence type="ECO:0000313" key="7">
    <source>
        <dbReference type="EMBL" id="CAA9329990.1"/>
    </source>
</evidence>
<feature type="transmembrane region" description="Helical" evidence="5">
    <location>
        <begin position="150"/>
        <end position="168"/>
    </location>
</feature>
<evidence type="ECO:0000256" key="1">
    <source>
        <dbReference type="ARBA" id="ARBA00004141"/>
    </source>
</evidence>
<keyword evidence="3 5" id="KW-1133">Transmembrane helix</keyword>
<dbReference type="InterPro" id="IPR013130">
    <property type="entry name" value="Fe3_Rdtase_TM_dom"/>
</dbReference>
<organism evidence="7">
    <name type="scientific">uncultured Microvirga sp</name>
    <dbReference type="NCBI Taxonomy" id="412392"/>
    <lineage>
        <taxon>Bacteria</taxon>
        <taxon>Pseudomonadati</taxon>
        <taxon>Pseudomonadota</taxon>
        <taxon>Alphaproteobacteria</taxon>
        <taxon>Hyphomicrobiales</taxon>
        <taxon>Methylobacteriaceae</taxon>
        <taxon>Microvirga</taxon>
        <taxon>environmental samples</taxon>
    </lineage>
</organism>
<name>A0A6J4LF50_9HYPH</name>
<protein>
    <recommendedName>
        <fullName evidence="6">Ferric oxidoreductase domain-containing protein</fullName>
    </recommendedName>
</protein>